<evidence type="ECO:0000313" key="1">
    <source>
        <dbReference type="EMBL" id="EGW22128.1"/>
    </source>
</evidence>
<dbReference type="Proteomes" id="UP000004664">
    <property type="component" value="Unassembled WGS sequence"/>
</dbReference>
<organism evidence="1 2">
    <name type="scientific">Methylobacter tundripaludum (strain ATCC BAA-1195 / DSM 17260 / SV96)</name>
    <dbReference type="NCBI Taxonomy" id="697282"/>
    <lineage>
        <taxon>Bacteria</taxon>
        <taxon>Pseudomonadati</taxon>
        <taxon>Pseudomonadota</taxon>
        <taxon>Gammaproteobacteria</taxon>
        <taxon>Methylococcales</taxon>
        <taxon>Methylococcaceae</taxon>
        <taxon>Methylobacter</taxon>
    </lineage>
</organism>
<gene>
    <name evidence="1" type="ORF">Mettu_0929</name>
</gene>
<sequence length="114" mass="13188">MCIKISDYTVAETIKFILASHTRKLKQFITDVQNADHADYKKYNLCRPRLSAAYREADAQLHGIRLLVLDHKKVIADIKTAREALHDEWQLHDFQIVALQRPGTKPPFYIQEAA</sequence>
<dbReference type="AlphaFoldDB" id="G3IRB7"/>
<name>G3IRB7_METTV</name>
<dbReference type="EMBL" id="JH109152">
    <property type="protein sequence ID" value="EGW22128.1"/>
    <property type="molecule type" value="Genomic_DNA"/>
</dbReference>
<reference evidence="1 2" key="1">
    <citation type="submission" date="2011-06" db="EMBL/GenBank/DDBJ databases">
        <title>Genomic sequence of Methylobacter tundripaludum SV96.</title>
        <authorList>
            <consortium name="US DOE Joint Genome Institute"/>
            <person name="Lucas S."/>
            <person name="Han J."/>
            <person name="Lapidus A."/>
            <person name="Cheng J.-F."/>
            <person name="Goodwin L."/>
            <person name="Pitluck S."/>
            <person name="Held B."/>
            <person name="Detter J.C."/>
            <person name="Han C."/>
            <person name="Tapia R."/>
            <person name="Land M."/>
            <person name="Hauser L."/>
            <person name="Kyrpides N."/>
            <person name="Ivanova N."/>
            <person name="Ovchinnikova G."/>
            <person name="Pagani I."/>
            <person name="Klotz M.G."/>
            <person name="Dispirito A.A."/>
            <person name="Murrell J.C."/>
            <person name="Dunfield P."/>
            <person name="Kalyuzhnaya M.G."/>
            <person name="Svenning M."/>
            <person name="Trotsenko Y.A."/>
            <person name="Stein L.Y."/>
            <person name="Woyke T."/>
        </authorList>
    </citation>
    <scope>NUCLEOTIDE SEQUENCE [LARGE SCALE GENOMIC DNA]</scope>
    <source>
        <strain evidence="2">ATCC BAA-1195 / DSM 17260 / SV96</strain>
    </source>
</reference>
<accession>G3IRB7</accession>
<dbReference type="RefSeq" id="WP_006890103.1">
    <property type="nucleotide sequence ID" value="NZ_JH109152.1"/>
</dbReference>
<dbReference type="STRING" id="697282.Mettu_0929"/>
<evidence type="ECO:0000313" key="2">
    <source>
        <dbReference type="Proteomes" id="UP000004664"/>
    </source>
</evidence>
<dbReference type="HOGENOM" id="CLU_2118203_0_0_6"/>
<protein>
    <submittedName>
        <fullName evidence="1">Uncharacterized protein</fullName>
    </submittedName>
</protein>
<proteinExistence type="predicted"/>
<keyword evidence="2" id="KW-1185">Reference proteome</keyword>